<dbReference type="AlphaFoldDB" id="A0A5N7DHT2"/>
<keyword evidence="3" id="KW-1185">Reference proteome</keyword>
<dbReference type="RefSeq" id="XP_031942902.1">
    <property type="nucleotide sequence ID" value="XM_032086876.1"/>
</dbReference>
<dbReference type="InterPro" id="IPR032710">
    <property type="entry name" value="NTF2-like_dom_sf"/>
</dbReference>
<dbReference type="Proteomes" id="UP000325579">
    <property type="component" value="Unassembled WGS sequence"/>
</dbReference>
<protein>
    <recommendedName>
        <fullName evidence="1">SnoaL-like domain-containing protein</fullName>
    </recommendedName>
</protein>
<accession>A0A5N7DHT2</accession>
<dbReference type="Pfam" id="PF13577">
    <property type="entry name" value="SnoaL_4"/>
    <property type="match status" value="1"/>
</dbReference>
<name>A0A5N7DHT2_9EURO</name>
<dbReference type="GeneID" id="43671567"/>
<evidence type="ECO:0000259" key="1">
    <source>
        <dbReference type="Pfam" id="PF13577"/>
    </source>
</evidence>
<dbReference type="CDD" id="cd00531">
    <property type="entry name" value="NTF2_like"/>
    <property type="match status" value="1"/>
</dbReference>
<gene>
    <name evidence="2" type="ORF">BDV37DRAFT_281715</name>
</gene>
<sequence length="148" mass="16974">MTNLNKPSTIERTIAITEIHQVLHRYCILARENAPFHEMKDLFLPDGIFRLPNGTAVAPQDMGNVVQGKPPQMIRHHITSIDVQFVGPRNASTKSLFLAMTHRSRIDHWGYWQDDFQLDEQGNWLIAERMIVVEGQDPAGWYADTYCA</sequence>
<accession>A0A5N6IDM5</accession>
<dbReference type="InterPro" id="IPR037401">
    <property type="entry name" value="SnoaL-like"/>
</dbReference>
<dbReference type="OrthoDB" id="4119873at2759"/>
<dbReference type="SUPFAM" id="SSF54427">
    <property type="entry name" value="NTF2-like"/>
    <property type="match status" value="1"/>
</dbReference>
<dbReference type="Gene3D" id="3.10.450.50">
    <property type="match status" value="1"/>
</dbReference>
<dbReference type="EMBL" id="ML736759">
    <property type="protein sequence ID" value="KAE8405583.1"/>
    <property type="molecule type" value="Genomic_DNA"/>
</dbReference>
<feature type="domain" description="SnoaL-like" evidence="1">
    <location>
        <begin position="14"/>
        <end position="129"/>
    </location>
</feature>
<evidence type="ECO:0000313" key="3">
    <source>
        <dbReference type="Proteomes" id="UP000325579"/>
    </source>
</evidence>
<proteinExistence type="predicted"/>
<evidence type="ECO:0000313" key="2">
    <source>
        <dbReference type="EMBL" id="KAE8405583.1"/>
    </source>
</evidence>
<organism evidence="2 3">
    <name type="scientific">Aspergillus pseudonomiae</name>
    <dbReference type="NCBI Taxonomy" id="1506151"/>
    <lineage>
        <taxon>Eukaryota</taxon>
        <taxon>Fungi</taxon>
        <taxon>Dikarya</taxon>
        <taxon>Ascomycota</taxon>
        <taxon>Pezizomycotina</taxon>
        <taxon>Eurotiomycetes</taxon>
        <taxon>Eurotiomycetidae</taxon>
        <taxon>Eurotiales</taxon>
        <taxon>Aspergillaceae</taxon>
        <taxon>Aspergillus</taxon>
        <taxon>Aspergillus subgen. Circumdati</taxon>
    </lineage>
</organism>
<reference evidence="2 3" key="1">
    <citation type="submission" date="2019-04" db="EMBL/GenBank/DDBJ databases">
        <authorList>
            <consortium name="DOE Joint Genome Institute"/>
            <person name="Mondo S."/>
            <person name="Kjaerbolling I."/>
            <person name="Vesth T."/>
            <person name="Frisvad J.C."/>
            <person name="Nybo J.L."/>
            <person name="Theobald S."/>
            <person name="Kildgaard S."/>
            <person name="Isbrandt T."/>
            <person name="Kuo A."/>
            <person name="Sato A."/>
            <person name="Lyhne E.K."/>
            <person name="Kogle M.E."/>
            <person name="Wiebenga A."/>
            <person name="Kun R.S."/>
            <person name="Lubbers R.J."/>
            <person name="Makela M.R."/>
            <person name="Barry K."/>
            <person name="Chovatia M."/>
            <person name="Clum A."/>
            <person name="Daum C."/>
            <person name="Haridas S."/>
            <person name="He G."/>
            <person name="LaButti K."/>
            <person name="Lipzen A."/>
            <person name="Riley R."/>
            <person name="Salamov A."/>
            <person name="Simmons B.A."/>
            <person name="Magnuson J.K."/>
            <person name="Henrissat B."/>
            <person name="Mortensen U.H."/>
            <person name="Larsen T.O."/>
            <person name="Devries R.P."/>
            <person name="Grigoriev I.V."/>
            <person name="Machida M."/>
            <person name="Baker S.E."/>
            <person name="Andersen M.R."/>
            <person name="Cantor M.N."/>
            <person name="Hua S.X."/>
        </authorList>
    </citation>
    <scope>NUCLEOTIDE SEQUENCE [LARGE SCALE GENOMIC DNA]</scope>
    <source>
        <strain evidence="2 3">CBS 119388</strain>
    </source>
</reference>